<dbReference type="EMBL" id="CP070499">
    <property type="protein sequence ID" value="QSB15068.1"/>
    <property type="molecule type" value="Genomic_DNA"/>
</dbReference>
<dbReference type="AlphaFoldDB" id="A0A895YME3"/>
<feature type="transmembrane region" description="Helical" evidence="2">
    <location>
        <begin position="282"/>
        <end position="300"/>
    </location>
</feature>
<protein>
    <recommendedName>
        <fullName evidence="5">Tetratricopeptide repeat protein</fullName>
    </recommendedName>
</protein>
<dbReference type="KEGG" id="nhy:JQS43_01415"/>
<keyword evidence="4" id="KW-1185">Reference proteome</keyword>
<keyword evidence="2" id="KW-0472">Membrane</keyword>
<evidence type="ECO:0000313" key="4">
    <source>
        <dbReference type="Proteomes" id="UP000662857"/>
    </source>
</evidence>
<dbReference type="RefSeq" id="WP_239677236.1">
    <property type="nucleotide sequence ID" value="NZ_CP070499.1"/>
</dbReference>
<feature type="transmembrane region" description="Helical" evidence="2">
    <location>
        <begin position="306"/>
        <end position="325"/>
    </location>
</feature>
<evidence type="ECO:0000256" key="2">
    <source>
        <dbReference type="SAM" id="Phobius"/>
    </source>
</evidence>
<reference evidence="3" key="1">
    <citation type="submission" date="2021-02" db="EMBL/GenBank/DDBJ databases">
        <title>Natrosporangium hydrolyticum gen. nov., sp. nov, a haloalkaliphilic actinobacterium from a soda solonchak soil.</title>
        <authorList>
            <person name="Sorokin D.Y."/>
            <person name="Khijniak T.V."/>
            <person name="Zakharycheva A.P."/>
            <person name="Boueva O.V."/>
            <person name="Ariskina E.V."/>
            <person name="Hahnke R.L."/>
            <person name="Bunk B."/>
            <person name="Sproer C."/>
            <person name="Schumann P."/>
            <person name="Evtushenko L.I."/>
            <person name="Kublanov I.V."/>
        </authorList>
    </citation>
    <scope>NUCLEOTIDE SEQUENCE</scope>
    <source>
        <strain evidence="3">DSM 106523</strain>
    </source>
</reference>
<feature type="transmembrane region" description="Helical" evidence="2">
    <location>
        <begin position="346"/>
        <end position="364"/>
    </location>
</feature>
<evidence type="ECO:0008006" key="5">
    <source>
        <dbReference type="Google" id="ProtNLM"/>
    </source>
</evidence>
<name>A0A895YME3_9ACTN</name>
<feature type="transmembrane region" description="Helical" evidence="2">
    <location>
        <begin position="370"/>
        <end position="387"/>
    </location>
</feature>
<dbReference type="SUPFAM" id="SSF48452">
    <property type="entry name" value="TPR-like"/>
    <property type="match status" value="1"/>
</dbReference>
<evidence type="ECO:0000313" key="3">
    <source>
        <dbReference type="EMBL" id="QSB15068.1"/>
    </source>
</evidence>
<accession>A0A895YME3</accession>
<organism evidence="3 4">
    <name type="scientific">Natronosporangium hydrolyticum</name>
    <dbReference type="NCBI Taxonomy" id="2811111"/>
    <lineage>
        <taxon>Bacteria</taxon>
        <taxon>Bacillati</taxon>
        <taxon>Actinomycetota</taxon>
        <taxon>Actinomycetes</taxon>
        <taxon>Micromonosporales</taxon>
        <taxon>Micromonosporaceae</taxon>
        <taxon>Natronosporangium</taxon>
    </lineage>
</organism>
<feature type="compositionally biased region" description="Low complexity" evidence="1">
    <location>
        <begin position="225"/>
        <end position="238"/>
    </location>
</feature>
<sequence length="391" mass="40298">MADSSYLHRAELLADLGHCEEAAEELAAAEPDDASAQTLLARLRLYAGELRPALAAAEAAVQAAPQDLAALTVYGRALAALGRVDDAAAQAERLLKRGRGEAAAATGAAAILASVRVGQVALDAAWEGVRLAPEQPLGHVVLGVVAAELGLTEIAERAYEEARALEPALPEVPPEAGLARLECRGYAVRLARLIGAETPPGTEQAGSGPGPAPRRHPRPERSSRRGPGAAGSAASGEEQPPGAARSIWSQFLSGSGRSPAADSGGEVGDGDSAAEVSVLARLLGRGALYALLAALFVAWAHVTTDAAPVVAVVVAGAGLAALVLARRRLPEPLRHELAARLQADRSLLLPTWALYAVPVLLLLYSLFVEVWLVVAAVAAAVVAFWSARARR</sequence>
<dbReference type="Proteomes" id="UP000662857">
    <property type="component" value="Chromosome"/>
</dbReference>
<evidence type="ECO:0000256" key="1">
    <source>
        <dbReference type="SAM" id="MobiDB-lite"/>
    </source>
</evidence>
<keyword evidence="2" id="KW-1133">Transmembrane helix</keyword>
<gene>
    <name evidence="3" type="ORF">JQS43_01415</name>
</gene>
<keyword evidence="2" id="KW-0812">Transmembrane</keyword>
<feature type="region of interest" description="Disordered" evidence="1">
    <location>
        <begin position="197"/>
        <end position="241"/>
    </location>
</feature>
<proteinExistence type="predicted"/>
<dbReference type="Gene3D" id="1.25.40.10">
    <property type="entry name" value="Tetratricopeptide repeat domain"/>
    <property type="match status" value="1"/>
</dbReference>
<dbReference type="InterPro" id="IPR011990">
    <property type="entry name" value="TPR-like_helical_dom_sf"/>
</dbReference>